<dbReference type="GO" id="GO:0001732">
    <property type="term" value="P:formation of cytoplasmic translation initiation complex"/>
    <property type="evidence" value="ECO:0007669"/>
    <property type="project" value="UniProtKB-UniRule"/>
</dbReference>
<keyword evidence="3 8" id="KW-0853">WD repeat</keyword>
<comment type="similarity">
    <text evidence="6">Belongs to the WD repeat STRAP family.</text>
</comment>
<dbReference type="PROSITE" id="PS50082">
    <property type="entry name" value="WD_REPEATS_2"/>
    <property type="match status" value="3"/>
</dbReference>
<keyword evidence="4" id="KW-0677">Repeat</keyword>
<comment type="subunit">
    <text evidence="7">Component of the eukaryotic translation initiation factor 3 (eIF-3) complex.</text>
</comment>
<dbReference type="SUPFAM" id="SSF50978">
    <property type="entry name" value="WD40 repeat-like"/>
    <property type="match status" value="1"/>
</dbReference>
<comment type="similarity">
    <text evidence="7">Belongs to the eIF-3 subunit I family.</text>
</comment>
<dbReference type="FunFam" id="2.130.10.10:FF:000127">
    <property type="entry name" value="Eukaryotic translation initiation factor 3 subunit I"/>
    <property type="match status" value="1"/>
</dbReference>
<dbReference type="GO" id="GO:0033290">
    <property type="term" value="C:eukaryotic 48S preinitiation complex"/>
    <property type="evidence" value="ECO:0007669"/>
    <property type="project" value="UniProtKB-UniRule"/>
</dbReference>
<accession>A0A1V9Y0U3</accession>
<evidence type="ECO:0000256" key="1">
    <source>
        <dbReference type="ARBA" id="ARBA00022490"/>
    </source>
</evidence>
<evidence type="ECO:0000313" key="9">
    <source>
        <dbReference type="EMBL" id="OQR79313.1"/>
    </source>
</evidence>
<dbReference type="PANTHER" id="PTHR19877:SF1">
    <property type="entry name" value="EUKARYOTIC TRANSLATION INITIATION FACTOR 3 SUBUNIT I"/>
    <property type="match status" value="1"/>
</dbReference>
<gene>
    <name evidence="9" type="ORF">BIW11_05826</name>
</gene>
<keyword evidence="2 7" id="KW-0396">Initiation factor</keyword>
<protein>
    <recommendedName>
        <fullName evidence="7">Eukaryotic translation initiation factor 3 subunit I</fullName>
        <shortName evidence="7">eIF3i</shortName>
    </recommendedName>
</protein>
<dbReference type="GO" id="GO:0003723">
    <property type="term" value="F:RNA binding"/>
    <property type="evidence" value="ECO:0007669"/>
    <property type="project" value="TreeGrafter"/>
</dbReference>
<evidence type="ECO:0000256" key="2">
    <source>
        <dbReference type="ARBA" id="ARBA00022540"/>
    </source>
</evidence>
<dbReference type="PROSITE" id="PS50294">
    <property type="entry name" value="WD_REPEATS_REGION"/>
    <property type="match status" value="1"/>
</dbReference>
<dbReference type="Gene3D" id="2.130.10.10">
    <property type="entry name" value="YVTN repeat-like/Quinoprotein amine dehydrogenase"/>
    <property type="match status" value="1"/>
</dbReference>
<organism evidence="9 10">
    <name type="scientific">Tropilaelaps mercedesae</name>
    <dbReference type="NCBI Taxonomy" id="418985"/>
    <lineage>
        <taxon>Eukaryota</taxon>
        <taxon>Metazoa</taxon>
        <taxon>Ecdysozoa</taxon>
        <taxon>Arthropoda</taxon>
        <taxon>Chelicerata</taxon>
        <taxon>Arachnida</taxon>
        <taxon>Acari</taxon>
        <taxon>Parasitiformes</taxon>
        <taxon>Mesostigmata</taxon>
        <taxon>Gamasina</taxon>
        <taxon>Dermanyssoidea</taxon>
        <taxon>Laelapidae</taxon>
        <taxon>Tropilaelaps</taxon>
    </lineage>
</organism>
<evidence type="ECO:0000256" key="4">
    <source>
        <dbReference type="ARBA" id="ARBA00022737"/>
    </source>
</evidence>
<comment type="caution">
    <text evidence="9">The sequence shown here is derived from an EMBL/GenBank/DDBJ whole genome shotgun (WGS) entry which is preliminary data.</text>
</comment>
<dbReference type="InterPro" id="IPR036322">
    <property type="entry name" value="WD40_repeat_dom_sf"/>
</dbReference>
<evidence type="ECO:0000313" key="10">
    <source>
        <dbReference type="Proteomes" id="UP000192247"/>
    </source>
</evidence>
<dbReference type="OrthoDB" id="24966at2759"/>
<dbReference type="GO" id="GO:0016282">
    <property type="term" value="C:eukaryotic 43S preinitiation complex"/>
    <property type="evidence" value="ECO:0007669"/>
    <property type="project" value="UniProtKB-UniRule"/>
</dbReference>
<dbReference type="InterPro" id="IPR027525">
    <property type="entry name" value="eIF3i"/>
</dbReference>
<dbReference type="FunCoup" id="A0A1V9Y0U3">
    <property type="interactions" value="1350"/>
</dbReference>
<evidence type="ECO:0000256" key="8">
    <source>
        <dbReference type="PROSITE-ProRule" id="PRU00221"/>
    </source>
</evidence>
<comment type="function">
    <text evidence="7">Component of the eukaryotic translation initiation factor 3 (eIF-3) complex, which is involved in protein synthesis of a specialized repertoire of mRNAs and, together with other initiation factors, stimulates binding of mRNA and methionyl-tRNAi to the 40S ribosome. The eIF-3 complex specifically targets and initiates translation of a subset of mRNAs involved in cell proliferation.</text>
</comment>
<dbReference type="EMBL" id="MNPL01001255">
    <property type="protein sequence ID" value="OQR79313.1"/>
    <property type="molecule type" value="Genomic_DNA"/>
</dbReference>
<evidence type="ECO:0000256" key="7">
    <source>
        <dbReference type="HAMAP-Rule" id="MF_03008"/>
    </source>
</evidence>
<feature type="repeat" description="WD" evidence="8">
    <location>
        <begin position="286"/>
        <end position="316"/>
    </location>
</feature>
<dbReference type="Proteomes" id="UP000192247">
    <property type="component" value="Unassembled WGS sequence"/>
</dbReference>
<feature type="repeat" description="WD" evidence="8">
    <location>
        <begin position="48"/>
        <end position="89"/>
    </location>
</feature>
<dbReference type="InterPro" id="IPR001680">
    <property type="entry name" value="WD40_rpt"/>
</dbReference>
<evidence type="ECO:0000256" key="5">
    <source>
        <dbReference type="ARBA" id="ARBA00022917"/>
    </source>
</evidence>
<dbReference type="HAMAP" id="MF_03008">
    <property type="entry name" value="eIF3i"/>
    <property type="match status" value="1"/>
</dbReference>
<dbReference type="InterPro" id="IPR015943">
    <property type="entry name" value="WD40/YVTN_repeat-like_dom_sf"/>
</dbReference>
<dbReference type="STRING" id="418985.A0A1V9Y0U3"/>
<dbReference type="AlphaFoldDB" id="A0A1V9Y0U3"/>
<dbReference type="GO" id="GO:0003743">
    <property type="term" value="F:translation initiation factor activity"/>
    <property type="evidence" value="ECO:0007669"/>
    <property type="project" value="UniProtKB-UniRule"/>
</dbReference>
<dbReference type="GO" id="GO:0071541">
    <property type="term" value="C:eukaryotic translation initiation factor 3 complex, eIF3m"/>
    <property type="evidence" value="ECO:0007669"/>
    <property type="project" value="TreeGrafter"/>
</dbReference>
<name>A0A1V9Y0U3_9ACAR</name>
<dbReference type="InParanoid" id="A0A1V9Y0U3"/>
<evidence type="ECO:0000256" key="3">
    <source>
        <dbReference type="ARBA" id="ARBA00022574"/>
    </source>
</evidence>
<comment type="subcellular location">
    <subcellularLocation>
        <location evidence="7">Cytoplasm</location>
    </subcellularLocation>
</comment>
<keyword evidence="10" id="KW-1185">Reference proteome</keyword>
<keyword evidence="5 7" id="KW-0648">Protein biosynthesis</keyword>
<dbReference type="PANTHER" id="PTHR19877">
    <property type="entry name" value="EUKARYOTIC TRANSLATION INITIATION FACTOR 3 SUBUNIT I"/>
    <property type="match status" value="1"/>
</dbReference>
<sequence length="331" mass="37085">MRPLMLQGHERAITQIKYNREGDLLLTAAKDSKPNIFYSLNGERLGNLIGHNGAVWCIDVNWDSTRIITGGAEGAVKLWDLETGNCISTHVNTTAARTCAFSYSGRYAMYSTDNTMGKDCEMIVIDFNDPAQVAGQGDMLRTSVCTSSIHAKVTAALWWNLDDGLLTGHEDGSVCIWDFRQGLKRIQRERTHQGVINDMQYNRDCTMVITASKDHTAKVLDSDTLKELKKFQTERPVNSAAISPIRYHVLLGGGQEARDVTTTSTKQGKFDARFYHLLFEEEFGRVKDHFGPINSVAFHPDGKSYSSGGEDGYVRVHYFDPSYFELQFEGE</sequence>
<reference evidence="9 10" key="1">
    <citation type="journal article" date="2017" name="Gigascience">
        <title>Draft genome of the honey bee ectoparasitic mite, Tropilaelaps mercedesae, is shaped by the parasitic life history.</title>
        <authorList>
            <person name="Dong X."/>
            <person name="Armstrong S.D."/>
            <person name="Xia D."/>
            <person name="Makepeace B.L."/>
            <person name="Darby A.C."/>
            <person name="Kadowaki T."/>
        </authorList>
    </citation>
    <scope>NUCLEOTIDE SEQUENCE [LARGE SCALE GENOMIC DNA]</scope>
    <source>
        <strain evidence="9">Wuxi-XJTLU</strain>
    </source>
</reference>
<dbReference type="SMART" id="SM00320">
    <property type="entry name" value="WD40"/>
    <property type="match status" value="5"/>
</dbReference>
<proteinExistence type="inferred from homology"/>
<dbReference type="Pfam" id="PF24805">
    <property type="entry name" value="EIF3I"/>
    <property type="match status" value="1"/>
</dbReference>
<keyword evidence="1 7" id="KW-0963">Cytoplasm</keyword>
<feature type="repeat" description="WD" evidence="8">
    <location>
        <begin position="6"/>
        <end position="37"/>
    </location>
</feature>
<evidence type="ECO:0000256" key="6">
    <source>
        <dbReference type="ARBA" id="ARBA00038394"/>
    </source>
</evidence>